<evidence type="ECO:0000259" key="5">
    <source>
        <dbReference type="Pfam" id="PF00501"/>
    </source>
</evidence>
<sequence length="552" mass="60414">MPCERVRRADLRILGRMSDSAFRWDVPSDFNFARDVVDRLAAEDRRGLVAVDASLQRREYTFAEIADATKRWASVLREAGIAKGDRVLVVIPKIPEWLFCMTALLRIGAVAVPSAEQLRAKDLLYRATHSGAVGIVGHASNAAELEALRPDAPGVHAWLLVGGERAGWSNADALVRDAQGWDGAPTSPADMAYIVYTSGTTKDPKGVVHTVAWTFANRTQAATWFDVKPTDLVWCTAGTGWAKSLWNVLLGPWSCGAPIVLDEGAFVPERRMDMIRDLDVTVLCQAPTEYRLEAKLPDLGARWKLPKLRHCVSAGEPLNPEVIEIWKNAIGLTILDGYGQSENTLLVSNRPGVPVRPGSMGKPTPGHDVAVVDEHGAVCEPGEIGDIALRGNPPSLFVGYYKNDGETAGSRRGEWYLTGDRAQVDDDGYFWFVGRADDVISSGAYRIGPFEVESALIEHPAVMESAVVGSPDPDRGNIVKAFIVLRPGFEPSDALVKELQEHCKRVTAPYKYPRAIEFVAELPKTRSGKIRRVELRQRELQKKGATAASGFV</sequence>
<dbReference type="FunFam" id="3.30.300.30:FF:000005">
    <property type="entry name" value="Acyl-coenzyme A synthetase ACSM5, mitochondrial"/>
    <property type="match status" value="1"/>
</dbReference>
<dbReference type="GO" id="GO:0015645">
    <property type="term" value="F:fatty acid ligase activity"/>
    <property type="evidence" value="ECO:0007669"/>
    <property type="project" value="TreeGrafter"/>
</dbReference>
<dbReference type="Pfam" id="PF00501">
    <property type="entry name" value="AMP-binding"/>
    <property type="match status" value="1"/>
</dbReference>
<dbReference type="InterPro" id="IPR045851">
    <property type="entry name" value="AMP-bd_C_sf"/>
</dbReference>
<dbReference type="PANTHER" id="PTHR43605:SF10">
    <property type="entry name" value="ACYL-COA SYNTHETASE MEDIUM CHAIN FAMILY MEMBER 3"/>
    <property type="match status" value="1"/>
</dbReference>
<evidence type="ECO:0000256" key="4">
    <source>
        <dbReference type="ARBA" id="ARBA00022840"/>
    </source>
</evidence>
<reference evidence="7 8" key="1">
    <citation type="journal article" date="2022" name="ISME Commun">
        <title>Vulcanimicrobium alpinus gen. nov. sp. nov., the first cultivated representative of the candidate phylum 'Eremiobacterota', is a metabolically versatile aerobic anoxygenic phototroph.</title>
        <authorList>
            <person name="Yabe S."/>
            <person name="Muto K."/>
            <person name="Abe K."/>
            <person name="Yokota A."/>
            <person name="Staudigel H."/>
            <person name="Tebo B.M."/>
        </authorList>
    </citation>
    <scope>NUCLEOTIDE SEQUENCE [LARGE SCALE GENOMIC DNA]</scope>
    <source>
        <strain evidence="7 8">WC8-2</strain>
    </source>
</reference>
<dbReference type="GO" id="GO:0016405">
    <property type="term" value="F:CoA-ligase activity"/>
    <property type="evidence" value="ECO:0007669"/>
    <property type="project" value="UniProtKB-ARBA"/>
</dbReference>
<feature type="domain" description="AMP-dependent synthetase/ligase" evidence="5">
    <location>
        <begin position="44"/>
        <end position="401"/>
    </location>
</feature>
<protein>
    <submittedName>
        <fullName evidence="7">Acyl--CoA ligase</fullName>
    </submittedName>
</protein>
<dbReference type="Pfam" id="PF13193">
    <property type="entry name" value="AMP-binding_C"/>
    <property type="match status" value="1"/>
</dbReference>
<dbReference type="GO" id="GO:0004321">
    <property type="term" value="F:fatty-acyl-CoA synthase activity"/>
    <property type="evidence" value="ECO:0007669"/>
    <property type="project" value="TreeGrafter"/>
</dbReference>
<keyword evidence="3" id="KW-0547">Nucleotide-binding</keyword>
<evidence type="ECO:0000256" key="3">
    <source>
        <dbReference type="ARBA" id="ARBA00022741"/>
    </source>
</evidence>
<dbReference type="KEGG" id="vab:WPS_04340"/>
<dbReference type="GO" id="GO:0006637">
    <property type="term" value="P:acyl-CoA metabolic process"/>
    <property type="evidence" value="ECO:0007669"/>
    <property type="project" value="TreeGrafter"/>
</dbReference>
<evidence type="ECO:0000313" key="8">
    <source>
        <dbReference type="Proteomes" id="UP001317532"/>
    </source>
</evidence>
<dbReference type="GO" id="GO:0006633">
    <property type="term" value="P:fatty acid biosynthetic process"/>
    <property type="evidence" value="ECO:0007669"/>
    <property type="project" value="TreeGrafter"/>
</dbReference>
<comment type="similarity">
    <text evidence="1">Belongs to the ATP-dependent AMP-binding enzyme family.</text>
</comment>
<keyword evidence="4" id="KW-0067">ATP-binding</keyword>
<gene>
    <name evidence="7" type="ORF">WPS_04340</name>
</gene>
<dbReference type="EMBL" id="AP025523">
    <property type="protein sequence ID" value="BDE05158.1"/>
    <property type="molecule type" value="Genomic_DNA"/>
</dbReference>
<dbReference type="InterPro" id="IPR025110">
    <property type="entry name" value="AMP-bd_C"/>
</dbReference>
<dbReference type="GO" id="GO:0005524">
    <property type="term" value="F:ATP binding"/>
    <property type="evidence" value="ECO:0007669"/>
    <property type="project" value="UniProtKB-KW"/>
</dbReference>
<organism evidence="7 8">
    <name type="scientific">Vulcanimicrobium alpinum</name>
    <dbReference type="NCBI Taxonomy" id="3016050"/>
    <lineage>
        <taxon>Bacteria</taxon>
        <taxon>Bacillati</taxon>
        <taxon>Vulcanimicrobiota</taxon>
        <taxon>Vulcanimicrobiia</taxon>
        <taxon>Vulcanimicrobiales</taxon>
        <taxon>Vulcanimicrobiaceae</taxon>
        <taxon>Vulcanimicrobium</taxon>
    </lineage>
</organism>
<feature type="domain" description="AMP-binding enzyme C-terminal" evidence="6">
    <location>
        <begin position="451"/>
        <end position="529"/>
    </location>
</feature>
<dbReference type="InterPro" id="IPR051087">
    <property type="entry name" value="Mitochondrial_ACSM"/>
</dbReference>
<evidence type="ECO:0000259" key="6">
    <source>
        <dbReference type="Pfam" id="PF13193"/>
    </source>
</evidence>
<evidence type="ECO:0000313" key="7">
    <source>
        <dbReference type="EMBL" id="BDE05158.1"/>
    </source>
</evidence>
<proteinExistence type="inferred from homology"/>
<evidence type="ECO:0000256" key="2">
    <source>
        <dbReference type="ARBA" id="ARBA00022598"/>
    </source>
</evidence>
<dbReference type="InterPro" id="IPR042099">
    <property type="entry name" value="ANL_N_sf"/>
</dbReference>
<accession>A0AAN2C8P5</accession>
<keyword evidence="8" id="KW-1185">Reference proteome</keyword>
<dbReference type="AlphaFoldDB" id="A0AAN2C8P5"/>
<dbReference type="Proteomes" id="UP001317532">
    <property type="component" value="Chromosome"/>
</dbReference>
<dbReference type="SUPFAM" id="SSF56801">
    <property type="entry name" value="Acetyl-CoA synthetase-like"/>
    <property type="match status" value="1"/>
</dbReference>
<keyword evidence="2 7" id="KW-0436">Ligase</keyword>
<dbReference type="Gene3D" id="3.40.50.12780">
    <property type="entry name" value="N-terminal domain of ligase-like"/>
    <property type="match status" value="1"/>
</dbReference>
<dbReference type="PANTHER" id="PTHR43605">
    <property type="entry name" value="ACYL-COENZYME A SYNTHETASE"/>
    <property type="match status" value="1"/>
</dbReference>
<dbReference type="InterPro" id="IPR000873">
    <property type="entry name" value="AMP-dep_synth/lig_dom"/>
</dbReference>
<evidence type="ECO:0000256" key="1">
    <source>
        <dbReference type="ARBA" id="ARBA00006432"/>
    </source>
</evidence>
<name>A0AAN2C8P5_UNVUL</name>
<dbReference type="Gene3D" id="3.30.300.30">
    <property type="match status" value="1"/>
</dbReference>